<dbReference type="VEuPathDB" id="GiardiaDB:GMRT_12640"/>
<dbReference type="AlphaFoldDB" id="A0A4Z1SQ81"/>
<dbReference type="Proteomes" id="UP000315496">
    <property type="component" value="Chromosome 3"/>
</dbReference>
<comment type="caution">
    <text evidence="1">The sequence shown here is derived from an EMBL/GenBank/DDBJ whole genome shotgun (WGS) entry which is preliminary data.</text>
</comment>
<sequence length="294" mass="33023">MVSGEHVARVTRARVEGRLRRYVAFSGVLLWVGGEEERGLGDEAWPVLQCYAQTGSAIDLPALRMGYMRKQRRHTIVNAPRGNSQSLIITPHGKLVLGLTAGEAEKTSLPRVLHRDFGPTLSYIVYGDLEVGSGFIPPRRLRHHVPVPLAPVQQVFTEFVGESVLYSDSPLPLIRGVPEERQVTARNTTDQDLEWSLALESLQRPSGRTRPFPAIPTDHGHRRYYDSPLISPDQAWRLVEYVLGLDRPSVVVLRVPGRFPHKILPTRARGTGLQDTIVVLDARDDVLWLRQLDF</sequence>
<gene>
    <name evidence="1" type="ORF">GMRT_12640</name>
</gene>
<dbReference type="EMBL" id="VDLU01000003">
    <property type="protein sequence ID" value="TNJ27830.1"/>
    <property type="molecule type" value="Genomic_DNA"/>
</dbReference>
<proteinExistence type="predicted"/>
<organism evidence="1 2">
    <name type="scientific">Giardia muris</name>
    <dbReference type="NCBI Taxonomy" id="5742"/>
    <lineage>
        <taxon>Eukaryota</taxon>
        <taxon>Metamonada</taxon>
        <taxon>Diplomonadida</taxon>
        <taxon>Hexamitidae</taxon>
        <taxon>Giardiinae</taxon>
        <taxon>Giardia</taxon>
    </lineage>
</organism>
<evidence type="ECO:0000313" key="2">
    <source>
        <dbReference type="Proteomes" id="UP000315496"/>
    </source>
</evidence>
<reference evidence="1 2" key="1">
    <citation type="submission" date="2019-05" db="EMBL/GenBank/DDBJ databases">
        <title>The compact genome of Giardia muris reveals important steps in the evolution of intestinal protozoan parasites.</title>
        <authorList>
            <person name="Xu F."/>
            <person name="Jimenez-Gonzalez A."/>
            <person name="Einarsson E."/>
            <person name="Astvaldsson A."/>
            <person name="Peirasmaki D."/>
            <person name="Eckmann L."/>
            <person name="Andersson J.O."/>
            <person name="Svard S.G."/>
            <person name="Jerlstrom-Hultqvist J."/>
        </authorList>
    </citation>
    <scope>NUCLEOTIDE SEQUENCE [LARGE SCALE GENOMIC DNA]</scope>
    <source>
        <strain evidence="1 2">Roberts-Thomson</strain>
    </source>
</reference>
<keyword evidence="2" id="KW-1185">Reference proteome</keyword>
<evidence type="ECO:0000313" key="1">
    <source>
        <dbReference type="EMBL" id="TNJ27830.1"/>
    </source>
</evidence>
<name>A0A4Z1SQ81_GIAMU</name>
<protein>
    <submittedName>
        <fullName evidence="1">Uncharacterized protein</fullName>
    </submittedName>
</protein>
<accession>A0A4Z1SQ81</accession>